<accession>A0ACC1Q2H2</accession>
<dbReference type="Proteomes" id="UP001144978">
    <property type="component" value="Unassembled WGS sequence"/>
</dbReference>
<comment type="caution">
    <text evidence="1">The sequence shown here is derived from an EMBL/GenBank/DDBJ whole genome shotgun (WGS) entry which is preliminary data.</text>
</comment>
<dbReference type="EMBL" id="JANSHE010000667">
    <property type="protein sequence ID" value="KAJ3008201.1"/>
    <property type="molecule type" value="Genomic_DNA"/>
</dbReference>
<reference evidence="1" key="1">
    <citation type="submission" date="2022-08" db="EMBL/GenBank/DDBJ databases">
        <title>Genome Sequence of Pycnoporus sanguineus.</title>
        <authorList>
            <person name="Buettner E."/>
        </authorList>
    </citation>
    <scope>NUCLEOTIDE SEQUENCE</scope>
    <source>
        <strain evidence="1">CG-C14</strain>
    </source>
</reference>
<name>A0ACC1Q2H2_9APHY</name>
<evidence type="ECO:0000313" key="1">
    <source>
        <dbReference type="EMBL" id="KAJ3008201.1"/>
    </source>
</evidence>
<protein>
    <submittedName>
        <fullName evidence="1">Uncharacterized protein</fullName>
    </submittedName>
</protein>
<evidence type="ECO:0000313" key="2">
    <source>
        <dbReference type="Proteomes" id="UP001144978"/>
    </source>
</evidence>
<proteinExistence type="predicted"/>
<gene>
    <name evidence="1" type="ORF">NUW54_g3246</name>
</gene>
<organism evidence="1 2">
    <name type="scientific">Trametes sanguinea</name>
    <dbReference type="NCBI Taxonomy" id="158606"/>
    <lineage>
        <taxon>Eukaryota</taxon>
        <taxon>Fungi</taxon>
        <taxon>Dikarya</taxon>
        <taxon>Basidiomycota</taxon>
        <taxon>Agaricomycotina</taxon>
        <taxon>Agaricomycetes</taxon>
        <taxon>Polyporales</taxon>
        <taxon>Polyporaceae</taxon>
        <taxon>Trametes</taxon>
    </lineage>
</organism>
<keyword evidence="2" id="KW-1185">Reference proteome</keyword>
<sequence length="660" mass="73555">MCSAESSAANTPPTCCLRRARSNARERINTSATWVSSPFPSAIFAMSFLGAAWALVVLFVVWKASALVKNRATTLTTIAGPAKEHWLTGNFHRIFKDGLEYNLELFRRYGGLIKVHGMLGVEQLLVCDPLALQHILVKNADAFEETDMFIETNKLLFGEGLISTLGEQHRKQRKLLNPVFSLANLRAVLPRIQPIADELVERLRSGIPPDRGGAEVDILPWLRMGTIEYVGRGILGIDFNCLDPAKASDYVNAISNVQHVAIRALLLRPFVPWAVRNLPLYWRNKLVDWSPFPALRELREMSRLMDTSAREMFLLKKAEVEHVGDGHEGSTNDLMSIMIRANASTQDKARLTEEELVGQIKSVHAQSLGLEPADLSHSTFALAGQETTTSALARLLWVLAQNPQAQARIRSEVKEAKTTHARASGSNESDWQGVSLPYDVLIGLPYLDAVVRETLRLYPSTNMMYRVATKDATLPLHRPIRSSTGEKLSTVFVPRGTNVIMSILGANRNTHVWGPDANEWRPERWLTTASGPKGRQHVASRDLEFGDESILSVYPGPDISPESKQVRYPGVFGSMMTFLGGSRACLGFKFAEMEIKQILSTLVSNMHFDLPSAMDAQGTRKEVYWRMDGLQVPVVRPPHGDLRTAQAPFDIRLVRDEDFL</sequence>